<evidence type="ECO:0000313" key="2">
    <source>
        <dbReference type="Proteomes" id="UP000596092"/>
    </source>
</evidence>
<organism evidence="1 2">
    <name type="scientific">Desulfobulbus oligotrophicus</name>
    <dbReference type="NCBI Taxonomy" id="1909699"/>
    <lineage>
        <taxon>Bacteria</taxon>
        <taxon>Pseudomonadati</taxon>
        <taxon>Thermodesulfobacteriota</taxon>
        <taxon>Desulfobulbia</taxon>
        <taxon>Desulfobulbales</taxon>
        <taxon>Desulfobulbaceae</taxon>
        <taxon>Desulfobulbus</taxon>
    </lineage>
</organism>
<proteinExistence type="predicted"/>
<dbReference type="AlphaFoldDB" id="A0A7T6ARQ2"/>
<evidence type="ECO:0000313" key="1">
    <source>
        <dbReference type="EMBL" id="QQG66757.1"/>
    </source>
</evidence>
<dbReference type="EMBL" id="CP054140">
    <property type="protein sequence ID" value="QQG66757.1"/>
    <property type="molecule type" value="Genomic_DNA"/>
</dbReference>
<keyword evidence="2" id="KW-1185">Reference proteome</keyword>
<dbReference type="InterPro" id="IPR011200">
    <property type="entry name" value="UCP012608"/>
</dbReference>
<dbReference type="RefSeq" id="WP_199263041.1">
    <property type="nucleotide sequence ID" value="NZ_CP054140.1"/>
</dbReference>
<dbReference type="KEGG" id="dog:HP555_13215"/>
<accession>A0A7T6ARQ2</accession>
<sequence length="390" mass="44338">MDDVQGRLAHRFHRQRDFAAGYSPLYARLFGILADWLAEEESEDPLIEWLVRAASQRSTFDVTLLLPAGLHRDILAGRREVAALAQYFPTVGGARSCRDEEIGSCLYQALAARQEALTAFMRTARVQTNETARGLCWLLPVCYPGWRAIHLVELGAGAGLNLAADQRHYRLVYNASGTTECIDLGGAVPAQFSVCSEGTFLLPQTTVCPQIRTRIGADIAPVLLRERSDELYLSSFVWGDQPERLKQLYQGVTAIQSIRKSGVPVPLHRVDLPDQLPLFLEEQISPLTDAPVVVFNTYLTTYLHDKGDWLHHHLHTWATGYPQPVLWLQWEPVRQGAKPPAAGWVAWTADLWNQGHHHHWHLAWTHPHGNRIQWLPDWRTWTKYWQMDSR</sequence>
<protein>
    <submittedName>
        <fullName evidence="1">DUF2332 domain-containing protein</fullName>
    </submittedName>
</protein>
<dbReference type="Proteomes" id="UP000596092">
    <property type="component" value="Chromosome"/>
</dbReference>
<name>A0A7T6ARQ2_9BACT</name>
<gene>
    <name evidence="1" type="ORF">HP555_13215</name>
</gene>
<dbReference type="Pfam" id="PF10094">
    <property type="entry name" value="DUF2332"/>
    <property type="match status" value="1"/>
</dbReference>
<reference evidence="1 2" key="1">
    <citation type="submission" date="2020-05" db="EMBL/GenBank/DDBJ databases">
        <title>Complete genome of Desulfobulbus oligotrophicus.</title>
        <authorList>
            <person name="Podar M."/>
        </authorList>
    </citation>
    <scope>NUCLEOTIDE SEQUENCE [LARGE SCALE GENOMIC DNA]</scope>
    <source>
        <strain evidence="1 2">Prop6</strain>
    </source>
</reference>